<name>A0A4S2KVZ4_9HYME</name>
<keyword evidence="2" id="KW-1185">Reference proteome</keyword>
<feature type="non-terminal residue" evidence="1">
    <location>
        <position position="148"/>
    </location>
</feature>
<keyword evidence="1" id="KW-0378">Hydrolase</keyword>
<evidence type="ECO:0000313" key="1">
    <source>
        <dbReference type="EMBL" id="TGZ54140.1"/>
    </source>
</evidence>
<accession>A0A4S2KVZ4</accession>
<dbReference type="GO" id="GO:0016787">
    <property type="term" value="F:hydrolase activity"/>
    <property type="evidence" value="ECO:0007669"/>
    <property type="project" value="UniProtKB-KW"/>
</dbReference>
<dbReference type="EMBL" id="QBLH01000825">
    <property type="protein sequence ID" value="TGZ54140.1"/>
    <property type="molecule type" value="Genomic_DNA"/>
</dbReference>
<sequence length="148" mass="17151">MANSSLDPRNPKEPYAIVQFDDIDEEGKLCIDLVLKKWFITRGNKNMCKYPPEAQYHLRDQFLEEFRTPEKLWPCVPYTFIVGAENVAQGHRRLQRAHFTKDCQTTDMEGEKSAKAPLLLSKSQISETLHDRLPMRSNSALQRKNTPT</sequence>
<evidence type="ECO:0000313" key="2">
    <source>
        <dbReference type="Proteomes" id="UP000310200"/>
    </source>
</evidence>
<gene>
    <name evidence="1" type="ORF">DBV15_12844</name>
</gene>
<organism evidence="1 2">
    <name type="scientific">Temnothorax longispinosus</name>
    <dbReference type="NCBI Taxonomy" id="300112"/>
    <lineage>
        <taxon>Eukaryota</taxon>
        <taxon>Metazoa</taxon>
        <taxon>Ecdysozoa</taxon>
        <taxon>Arthropoda</taxon>
        <taxon>Hexapoda</taxon>
        <taxon>Insecta</taxon>
        <taxon>Pterygota</taxon>
        <taxon>Neoptera</taxon>
        <taxon>Endopterygota</taxon>
        <taxon>Hymenoptera</taxon>
        <taxon>Apocrita</taxon>
        <taxon>Aculeata</taxon>
        <taxon>Formicoidea</taxon>
        <taxon>Formicidae</taxon>
        <taxon>Myrmicinae</taxon>
        <taxon>Temnothorax</taxon>
    </lineage>
</organism>
<proteinExistence type="predicted"/>
<protein>
    <submittedName>
        <fullName evidence="1">Hydroxyacylglutathione hydrolase 3</fullName>
    </submittedName>
</protein>
<reference evidence="1 2" key="1">
    <citation type="journal article" date="2019" name="Philos. Trans. R. Soc. Lond., B, Biol. Sci.">
        <title>Ant behaviour and brain gene expression of defending hosts depend on the ecological success of the intruding social parasite.</title>
        <authorList>
            <person name="Kaur R."/>
            <person name="Stoldt M."/>
            <person name="Jongepier E."/>
            <person name="Feldmeyer B."/>
            <person name="Menzel F."/>
            <person name="Bornberg-Bauer E."/>
            <person name="Foitzik S."/>
        </authorList>
    </citation>
    <scope>NUCLEOTIDE SEQUENCE [LARGE SCALE GENOMIC DNA]</scope>
    <source>
        <tissue evidence="1">Whole body</tissue>
    </source>
</reference>
<dbReference type="AlphaFoldDB" id="A0A4S2KVZ4"/>
<dbReference type="Proteomes" id="UP000310200">
    <property type="component" value="Unassembled WGS sequence"/>
</dbReference>
<comment type="caution">
    <text evidence="1">The sequence shown here is derived from an EMBL/GenBank/DDBJ whole genome shotgun (WGS) entry which is preliminary data.</text>
</comment>